<dbReference type="EMBL" id="JANUCT010000002">
    <property type="protein sequence ID" value="MCS3902393.1"/>
    <property type="molecule type" value="Genomic_DNA"/>
</dbReference>
<dbReference type="CDD" id="cd03404">
    <property type="entry name" value="SPFH_HflK"/>
    <property type="match status" value="1"/>
</dbReference>
<evidence type="ECO:0000313" key="10">
    <source>
        <dbReference type="Proteomes" id="UP001204445"/>
    </source>
</evidence>
<dbReference type="InterPro" id="IPR020980">
    <property type="entry name" value="Membrane_HflK_N"/>
</dbReference>
<evidence type="ECO:0000256" key="5">
    <source>
        <dbReference type="ARBA" id="ARBA00023136"/>
    </source>
</evidence>
<evidence type="ECO:0000259" key="8">
    <source>
        <dbReference type="SMART" id="SM00244"/>
    </source>
</evidence>
<comment type="subcellular location">
    <subcellularLocation>
        <location evidence="1">Membrane</location>
        <topology evidence="1">Single-pass membrane protein</topology>
    </subcellularLocation>
</comment>
<dbReference type="InterPro" id="IPR050710">
    <property type="entry name" value="Band7/mec-2_domain"/>
</dbReference>
<sequence length="394" mass="44202">MGWNEPSGGQGPKDPWGNRGGRNNGDGPPDLDEVVRKLQQRLSGLFGQRPPVGGGGNNASGNPLLWLGLVVLLVIWLAYDMFYVIDQQQRGVVLRFGEYQTTLQPGLSMRMPRPFERVLKVNTGQTNTVSHEASMLTQDENIISVEAAVQWRIDDPTNYLFEVSAPDATLRQVVESAIREIVGRNKLDFVLTEGRSQIESEQKERIQSVLNEYNTGILITSVDLQTVKPPEAVKDAFDDAIKAREDEQRQINKAEAYRNEIIPRARGAAARLTEEAMGYKERVIARAEGQADRFTLLLDEYQQSPEVTRQRLYLDTMQYVLDRNSKILMDTDGGSNLTYLPIDKLMQESRKQNKQSDSGESGAMAPTQSLPAMPPSQNRQGSSSRYNDRSREAR</sequence>
<evidence type="ECO:0000313" key="9">
    <source>
        <dbReference type="EMBL" id="MCS3902393.1"/>
    </source>
</evidence>
<feature type="region of interest" description="Disordered" evidence="7">
    <location>
        <begin position="348"/>
        <end position="394"/>
    </location>
</feature>
<dbReference type="GO" id="GO:0006508">
    <property type="term" value="P:proteolysis"/>
    <property type="evidence" value="ECO:0007669"/>
    <property type="project" value="UniProtKB-KW"/>
</dbReference>
<reference evidence="9" key="1">
    <citation type="submission" date="2022-08" db="EMBL/GenBank/DDBJ databases">
        <title>Genomic Encyclopedia of Type Strains, Phase III (KMG-III): the genomes of soil and plant-associated and newly described type strains.</title>
        <authorList>
            <person name="Whitman W."/>
        </authorList>
    </citation>
    <scope>NUCLEOTIDE SEQUENCE</scope>
    <source>
        <strain evidence="9">HMT 1</strain>
    </source>
</reference>
<comment type="similarity">
    <text evidence="2 6">Belongs to the band 7/mec-2 family. HflK subfamily.</text>
</comment>
<dbReference type="PRINTS" id="PR00721">
    <property type="entry name" value="STOMATIN"/>
</dbReference>
<organism evidence="9 10">
    <name type="scientific">Methylohalomonas lacus</name>
    <dbReference type="NCBI Taxonomy" id="398773"/>
    <lineage>
        <taxon>Bacteria</taxon>
        <taxon>Pseudomonadati</taxon>
        <taxon>Pseudomonadota</taxon>
        <taxon>Gammaproteobacteria</taxon>
        <taxon>Methylohalomonadales</taxon>
        <taxon>Methylohalomonadaceae</taxon>
        <taxon>Methylohalomonas</taxon>
    </lineage>
</organism>
<dbReference type="PANTHER" id="PTHR43327:SF2">
    <property type="entry name" value="MODULATOR OF FTSH PROTEASE HFLK"/>
    <property type="match status" value="1"/>
</dbReference>
<keyword evidence="10" id="KW-1185">Reference proteome</keyword>
<evidence type="ECO:0000256" key="3">
    <source>
        <dbReference type="ARBA" id="ARBA00022692"/>
    </source>
</evidence>
<feature type="compositionally biased region" description="Polar residues" evidence="7">
    <location>
        <begin position="366"/>
        <end position="385"/>
    </location>
</feature>
<dbReference type="RefSeq" id="WP_259053908.1">
    <property type="nucleotide sequence ID" value="NZ_JANUCT010000002.1"/>
</dbReference>
<dbReference type="GO" id="GO:0016020">
    <property type="term" value="C:membrane"/>
    <property type="evidence" value="ECO:0007669"/>
    <property type="project" value="UniProtKB-SubCell"/>
</dbReference>
<dbReference type="InterPro" id="IPR010201">
    <property type="entry name" value="HflK"/>
</dbReference>
<feature type="region of interest" description="Disordered" evidence="7">
    <location>
        <begin position="1"/>
        <end position="32"/>
    </location>
</feature>
<accession>A0AAE3L3M8</accession>
<comment type="caution">
    <text evidence="9">The sequence shown here is derived from an EMBL/GenBank/DDBJ whole genome shotgun (WGS) entry which is preliminary data.</text>
</comment>
<dbReference type="SMART" id="SM00244">
    <property type="entry name" value="PHB"/>
    <property type="match status" value="1"/>
</dbReference>
<dbReference type="InterPro" id="IPR036013">
    <property type="entry name" value="Band_7/SPFH_dom_sf"/>
</dbReference>
<dbReference type="Gene3D" id="3.30.479.30">
    <property type="entry name" value="Band 7 domain"/>
    <property type="match status" value="1"/>
</dbReference>
<proteinExistence type="inferred from homology"/>
<feature type="transmembrane region" description="Helical" evidence="6">
    <location>
        <begin position="64"/>
        <end position="85"/>
    </location>
</feature>
<comment type="function">
    <text evidence="6">HflC and HflK could encode or regulate a protease.</text>
</comment>
<evidence type="ECO:0000256" key="1">
    <source>
        <dbReference type="ARBA" id="ARBA00004167"/>
    </source>
</evidence>
<dbReference type="Proteomes" id="UP001204445">
    <property type="component" value="Unassembled WGS sequence"/>
</dbReference>
<keyword evidence="5 6" id="KW-0472">Membrane</keyword>
<name>A0AAE3L3M8_9GAMM</name>
<evidence type="ECO:0000256" key="2">
    <source>
        <dbReference type="ARBA" id="ARBA00006971"/>
    </source>
</evidence>
<dbReference type="SUPFAM" id="SSF117892">
    <property type="entry name" value="Band 7/SPFH domain"/>
    <property type="match status" value="1"/>
</dbReference>
<dbReference type="InterPro" id="IPR001107">
    <property type="entry name" value="Band_7"/>
</dbReference>
<dbReference type="Pfam" id="PF01145">
    <property type="entry name" value="Band_7"/>
    <property type="match status" value="1"/>
</dbReference>
<dbReference type="PANTHER" id="PTHR43327">
    <property type="entry name" value="STOMATIN-LIKE PROTEIN 2, MITOCHONDRIAL"/>
    <property type="match status" value="1"/>
</dbReference>
<gene>
    <name evidence="9" type="ORF">J2T55_000389</name>
</gene>
<keyword evidence="4 6" id="KW-1133">Transmembrane helix</keyword>
<dbReference type="AlphaFoldDB" id="A0AAE3L3M8"/>
<keyword evidence="9" id="KW-0378">Hydrolase</keyword>
<keyword evidence="9" id="KW-0645">Protease</keyword>
<dbReference type="InterPro" id="IPR001972">
    <property type="entry name" value="Stomatin_HflK_fam"/>
</dbReference>
<evidence type="ECO:0000256" key="4">
    <source>
        <dbReference type="ARBA" id="ARBA00022989"/>
    </source>
</evidence>
<dbReference type="NCBIfam" id="TIGR01933">
    <property type="entry name" value="hflK"/>
    <property type="match status" value="1"/>
</dbReference>
<evidence type="ECO:0000256" key="7">
    <source>
        <dbReference type="SAM" id="MobiDB-lite"/>
    </source>
</evidence>
<protein>
    <recommendedName>
        <fullName evidence="6">Protein HflK</fullName>
    </recommendedName>
</protein>
<comment type="subunit">
    <text evidence="6">HflC and HflK may interact to form a multimeric complex.</text>
</comment>
<keyword evidence="3 6" id="KW-0812">Transmembrane</keyword>
<evidence type="ECO:0000256" key="6">
    <source>
        <dbReference type="RuleBase" id="RU364113"/>
    </source>
</evidence>
<dbReference type="Pfam" id="PF12221">
    <property type="entry name" value="HflK_N"/>
    <property type="match status" value="1"/>
</dbReference>
<feature type="domain" description="Band 7" evidence="8">
    <location>
        <begin position="80"/>
        <end position="241"/>
    </location>
</feature>
<dbReference type="GO" id="GO:0008233">
    <property type="term" value="F:peptidase activity"/>
    <property type="evidence" value="ECO:0007669"/>
    <property type="project" value="UniProtKB-KW"/>
</dbReference>